<comment type="caution">
    <text evidence="3">The sequence shown here is derived from an EMBL/GenBank/DDBJ whole genome shotgun (WGS) entry which is preliminary data.</text>
</comment>
<dbReference type="AlphaFoldDB" id="A0A168MH55"/>
<keyword evidence="1" id="KW-0472">Membrane</keyword>
<dbReference type="SUPFAM" id="SSF81324">
    <property type="entry name" value="Voltage-gated potassium channels"/>
    <property type="match status" value="1"/>
</dbReference>
<dbReference type="RefSeq" id="WP_063555980.1">
    <property type="nucleotide sequence ID" value="NZ_LITT01000035.1"/>
</dbReference>
<dbReference type="OrthoDB" id="268207at2"/>
<proteinExistence type="predicted"/>
<feature type="transmembrane region" description="Helical" evidence="1">
    <location>
        <begin position="40"/>
        <end position="63"/>
    </location>
</feature>
<evidence type="ECO:0000313" key="3">
    <source>
        <dbReference type="EMBL" id="OAA84683.1"/>
    </source>
</evidence>
<name>A0A168MH55_9CLOT</name>
<reference evidence="3 4" key="1">
    <citation type="journal article" date="2015" name="Biotechnol. Bioeng.">
        <title>Genome sequence and phenotypic characterization of Caulobacter segnis.</title>
        <authorList>
            <person name="Patel S."/>
            <person name="Fletcher B."/>
            <person name="Scott D.C."/>
            <person name="Ely B."/>
        </authorList>
    </citation>
    <scope>NUCLEOTIDE SEQUENCE [LARGE SCALE GENOMIC DNA]</scope>
    <source>
        <strain evidence="3 4">ERI-2</strain>
    </source>
</reference>
<gene>
    <name evidence="3" type="ORF">WY13_02582</name>
</gene>
<feature type="domain" description="Potassium channel" evidence="2">
    <location>
        <begin position="111"/>
        <end position="163"/>
    </location>
</feature>
<dbReference type="Proteomes" id="UP000077407">
    <property type="component" value="Unassembled WGS sequence"/>
</dbReference>
<sequence>MNESSYLSLIPILIILLIAIMPIVMYVFIKKVKIFRKALFSYFITAILLIAVFAIIYILVFVIDLQNFKQKYPNGFNGMNISSCEKKEIVNSFLHIKGINISDYNGNFALFFLDLLYFSSMTFFTIGYGDVTVSGIVRIFPIIEGFLGVALTGIIISMILSNLSEMSKKEDMLRMFIFKGYDILFFEKISIEGFHFLEIFSKYLAKIKSKRDNKDMYNIHLMNSNGKITTIFGVRLNYELKEMYEKFRLEWDFVDYRNKNVEYYYKFVQYLRYVLMNKLDLELEVEFHKFVGTRKEINLLQFKQFLIKLREYLINDRMKDIDIGLNNEIVELTTKCIYGIDEISEEK</sequence>
<feature type="transmembrane region" description="Helical" evidence="1">
    <location>
        <begin position="6"/>
        <end position="28"/>
    </location>
</feature>
<evidence type="ECO:0000259" key="2">
    <source>
        <dbReference type="Pfam" id="PF07885"/>
    </source>
</evidence>
<feature type="transmembrane region" description="Helical" evidence="1">
    <location>
        <begin position="108"/>
        <end position="128"/>
    </location>
</feature>
<keyword evidence="1" id="KW-1133">Transmembrane helix</keyword>
<dbReference type="InterPro" id="IPR013099">
    <property type="entry name" value="K_chnl_dom"/>
</dbReference>
<evidence type="ECO:0000313" key="4">
    <source>
        <dbReference type="Proteomes" id="UP000077407"/>
    </source>
</evidence>
<keyword evidence="1" id="KW-0812">Transmembrane</keyword>
<organism evidence="3 4">
    <name type="scientific">Clostridium ljungdahlii</name>
    <dbReference type="NCBI Taxonomy" id="1538"/>
    <lineage>
        <taxon>Bacteria</taxon>
        <taxon>Bacillati</taxon>
        <taxon>Bacillota</taxon>
        <taxon>Clostridia</taxon>
        <taxon>Eubacteriales</taxon>
        <taxon>Clostridiaceae</taxon>
        <taxon>Clostridium</taxon>
    </lineage>
</organism>
<dbReference type="Pfam" id="PF07885">
    <property type="entry name" value="Ion_trans_2"/>
    <property type="match status" value="1"/>
</dbReference>
<evidence type="ECO:0000256" key="1">
    <source>
        <dbReference type="SAM" id="Phobius"/>
    </source>
</evidence>
<dbReference type="Gene3D" id="1.10.287.70">
    <property type="match status" value="1"/>
</dbReference>
<feature type="transmembrane region" description="Helical" evidence="1">
    <location>
        <begin position="140"/>
        <end position="163"/>
    </location>
</feature>
<accession>A0A168MH55</accession>
<protein>
    <submittedName>
        <fullName evidence="3">Ion channel</fullName>
    </submittedName>
</protein>
<dbReference type="PATRIC" id="fig|1538.10.peg.2474"/>
<dbReference type="EMBL" id="LITT01000035">
    <property type="protein sequence ID" value="OAA84683.1"/>
    <property type="molecule type" value="Genomic_DNA"/>
</dbReference>